<evidence type="ECO:0000313" key="3">
    <source>
        <dbReference type="Proteomes" id="UP000799436"/>
    </source>
</evidence>
<protein>
    <submittedName>
        <fullName evidence="2">Uncharacterized protein</fullName>
    </submittedName>
</protein>
<dbReference type="AlphaFoldDB" id="A0A6G1KUH0"/>
<gene>
    <name evidence="2" type="ORF">EJ03DRAFT_355881</name>
</gene>
<feature type="compositionally biased region" description="Polar residues" evidence="1">
    <location>
        <begin position="29"/>
        <end position="41"/>
    </location>
</feature>
<evidence type="ECO:0000313" key="2">
    <source>
        <dbReference type="EMBL" id="KAF2764281.1"/>
    </source>
</evidence>
<dbReference type="Proteomes" id="UP000799436">
    <property type="component" value="Unassembled WGS sequence"/>
</dbReference>
<dbReference type="EMBL" id="ML995930">
    <property type="protein sequence ID" value="KAF2764281.1"/>
    <property type="molecule type" value="Genomic_DNA"/>
</dbReference>
<dbReference type="OrthoDB" id="4356994at2759"/>
<organism evidence="2 3">
    <name type="scientific">Teratosphaeria nubilosa</name>
    <dbReference type="NCBI Taxonomy" id="161662"/>
    <lineage>
        <taxon>Eukaryota</taxon>
        <taxon>Fungi</taxon>
        <taxon>Dikarya</taxon>
        <taxon>Ascomycota</taxon>
        <taxon>Pezizomycotina</taxon>
        <taxon>Dothideomycetes</taxon>
        <taxon>Dothideomycetidae</taxon>
        <taxon>Mycosphaerellales</taxon>
        <taxon>Teratosphaeriaceae</taxon>
        <taxon>Teratosphaeria</taxon>
    </lineage>
</organism>
<keyword evidence="3" id="KW-1185">Reference proteome</keyword>
<feature type="region of interest" description="Disordered" evidence="1">
    <location>
        <begin position="22"/>
        <end position="41"/>
    </location>
</feature>
<proteinExistence type="predicted"/>
<sequence length="202" mass="22504">MPSLLELGGSLTGKNFCKKHSGWQGGDSEVQNDIRTPSTYSPHQHFGNLPFSSAIDSNHYPLEIQGMQRHSLFAPPWGALPLSDSEALEHPLAGIFRECRADIDNAANIDEICGAHPYVAALDDPAVYDKAPKLSQMMARLVTSVKPNRDHASFTMFALMATHGALFRWMLQPSPQKYADIPEIGRPSPWQLFKRHWLVVDI</sequence>
<reference evidence="2" key="1">
    <citation type="journal article" date="2020" name="Stud. Mycol.">
        <title>101 Dothideomycetes genomes: a test case for predicting lifestyles and emergence of pathogens.</title>
        <authorList>
            <person name="Haridas S."/>
            <person name="Albert R."/>
            <person name="Binder M."/>
            <person name="Bloem J."/>
            <person name="Labutti K."/>
            <person name="Salamov A."/>
            <person name="Andreopoulos B."/>
            <person name="Baker S."/>
            <person name="Barry K."/>
            <person name="Bills G."/>
            <person name="Bluhm B."/>
            <person name="Cannon C."/>
            <person name="Castanera R."/>
            <person name="Culley D."/>
            <person name="Daum C."/>
            <person name="Ezra D."/>
            <person name="Gonzalez J."/>
            <person name="Henrissat B."/>
            <person name="Kuo A."/>
            <person name="Liang C."/>
            <person name="Lipzen A."/>
            <person name="Lutzoni F."/>
            <person name="Magnuson J."/>
            <person name="Mondo S."/>
            <person name="Nolan M."/>
            <person name="Ohm R."/>
            <person name="Pangilinan J."/>
            <person name="Park H.-J."/>
            <person name="Ramirez L."/>
            <person name="Alfaro M."/>
            <person name="Sun H."/>
            <person name="Tritt A."/>
            <person name="Yoshinaga Y."/>
            <person name="Zwiers L.-H."/>
            <person name="Turgeon B."/>
            <person name="Goodwin S."/>
            <person name="Spatafora J."/>
            <person name="Crous P."/>
            <person name="Grigoriev I."/>
        </authorList>
    </citation>
    <scope>NUCLEOTIDE SEQUENCE</scope>
    <source>
        <strain evidence="2">CBS 116005</strain>
    </source>
</reference>
<evidence type="ECO:0000256" key="1">
    <source>
        <dbReference type="SAM" id="MobiDB-lite"/>
    </source>
</evidence>
<accession>A0A6G1KUH0</accession>
<name>A0A6G1KUH0_9PEZI</name>